<dbReference type="AlphaFoldDB" id="A0A4Y2KL04"/>
<evidence type="ECO:0000313" key="2">
    <source>
        <dbReference type="Proteomes" id="UP000499080"/>
    </source>
</evidence>
<accession>A0A4Y2KL04</accession>
<organism evidence="1 2">
    <name type="scientific">Araneus ventricosus</name>
    <name type="common">Orbweaver spider</name>
    <name type="synonym">Epeira ventricosa</name>
    <dbReference type="NCBI Taxonomy" id="182803"/>
    <lineage>
        <taxon>Eukaryota</taxon>
        <taxon>Metazoa</taxon>
        <taxon>Ecdysozoa</taxon>
        <taxon>Arthropoda</taxon>
        <taxon>Chelicerata</taxon>
        <taxon>Arachnida</taxon>
        <taxon>Araneae</taxon>
        <taxon>Araneomorphae</taxon>
        <taxon>Entelegynae</taxon>
        <taxon>Araneoidea</taxon>
        <taxon>Araneidae</taxon>
        <taxon>Araneus</taxon>
    </lineage>
</organism>
<evidence type="ECO:0000313" key="1">
    <source>
        <dbReference type="EMBL" id="GBN03264.1"/>
    </source>
</evidence>
<dbReference type="EMBL" id="BGPR01195482">
    <property type="protein sequence ID" value="GBN03264.1"/>
    <property type="molecule type" value="Genomic_DNA"/>
</dbReference>
<protein>
    <submittedName>
        <fullName evidence="1">Uncharacterized protein</fullName>
    </submittedName>
</protein>
<keyword evidence="2" id="KW-1185">Reference proteome</keyword>
<comment type="caution">
    <text evidence="1">The sequence shown here is derived from an EMBL/GenBank/DDBJ whole genome shotgun (WGS) entry which is preliminary data.</text>
</comment>
<name>A0A4Y2KL04_ARAVE</name>
<reference evidence="1 2" key="1">
    <citation type="journal article" date="2019" name="Sci. Rep.">
        <title>Orb-weaving spider Araneus ventricosus genome elucidates the spidroin gene catalogue.</title>
        <authorList>
            <person name="Kono N."/>
            <person name="Nakamura H."/>
            <person name="Ohtoshi R."/>
            <person name="Moran D.A.P."/>
            <person name="Shinohara A."/>
            <person name="Yoshida Y."/>
            <person name="Fujiwara M."/>
            <person name="Mori M."/>
            <person name="Tomita M."/>
            <person name="Arakawa K."/>
        </authorList>
    </citation>
    <scope>NUCLEOTIDE SEQUENCE [LARGE SCALE GENOMIC DNA]</scope>
</reference>
<dbReference type="Proteomes" id="UP000499080">
    <property type="component" value="Unassembled WGS sequence"/>
</dbReference>
<gene>
    <name evidence="1" type="ORF">AVEN_127676_1</name>
</gene>
<proteinExistence type="predicted"/>
<sequence length="84" mass="9475">MAHMFGPGTSLKRRLFRTTLRQGDKKKSAEIRSEEYGECWTITLRESQFADERCRGQDSTVQSVAEYVGSLAATVSQLPTLFTL</sequence>